<dbReference type="SUPFAM" id="SSF47413">
    <property type="entry name" value="lambda repressor-like DNA-binding domains"/>
    <property type="match status" value="1"/>
</dbReference>
<dbReference type="HOGENOM" id="CLU_194443_3_0_4"/>
<evidence type="ECO:0000313" key="1">
    <source>
        <dbReference type="EMBL" id="EGC17535.1"/>
    </source>
</evidence>
<dbReference type="EMBL" id="AEWV01000015">
    <property type="protein sequence ID" value="EGC17535.1"/>
    <property type="molecule type" value="Genomic_DNA"/>
</dbReference>
<sequence>MLKTDVKKYYGSFAKAARALGISSAAISQWNDIIPEKQAYRLEKITKGQLRVNRDLYEQNDMEITFQAAEKPQ</sequence>
<name>F0EYC7_9NEIS</name>
<accession>F0EYC7</accession>
<protein>
    <submittedName>
        <fullName evidence="1">Regulatory protein cro</fullName>
    </submittedName>
</protein>
<dbReference type="Gene3D" id="1.10.260.40">
    <property type="entry name" value="lambda repressor-like DNA-binding domains"/>
    <property type="match status" value="1"/>
</dbReference>
<dbReference type="Pfam" id="PF14549">
    <property type="entry name" value="P22_Cro"/>
    <property type="match status" value="1"/>
</dbReference>
<organism evidence="1 2">
    <name type="scientific">Kingella denitrificans ATCC 33394</name>
    <dbReference type="NCBI Taxonomy" id="888741"/>
    <lineage>
        <taxon>Bacteria</taxon>
        <taxon>Pseudomonadati</taxon>
        <taxon>Pseudomonadota</taxon>
        <taxon>Betaproteobacteria</taxon>
        <taxon>Neisseriales</taxon>
        <taxon>Neisseriaceae</taxon>
        <taxon>Kingella</taxon>
    </lineage>
</organism>
<dbReference type="Proteomes" id="UP000004088">
    <property type="component" value="Unassembled WGS sequence"/>
</dbReference>
<proteinExistence type="predicted"/>
<dbReference type="InterPro" id="IPR010982">
    <property type="entry name" value="Lambda_DNA-bd_dom_sf"/>
</dbReference>
<gene>
    <name evidence="1" type="primary">cro</name>
    <name evidence="1" type="ORF">HMPREF9098_0861</name>
</gene>
<evidence type="ECO:0000313" key="2">
    <source>
        <dbReference type="Proteomes" id="UP000004088"/>
    </source>
</evidence>
<reference evidence="1 2" key="1">
    <citation type="submission" date="2011-01" db="EMBL/GenBank/DDBJ databases">
        <authorList>
            <person name="Muzny D."/>
            <person name="Qin X."/>
            <person name="Deng J."/>
            <person name="Jiang H."/>
            <person name="Liu Y."/>
            <person name="Qu J."/>
            <person name="Song X.-Z."/>
            <person name="Zhang L."/>
            <person name="Thornton R."/>
            <person name="Coyle M."/>
            <person name="Francisco L."/>
            <person name="Jackson L."/>
            <person name="Javaid M."/>
            <person name="Korchina V."/>
            <person name="Kovar C."/>
            <person name="Mata R."/>
            <person name="Mathew T."/>
            <person name="Ngo R."/>
            <person name="Nguyen L."/>
            <person name="Nguyen N."/>
            <person name="Okwuonu G."/>
            <person name="Ongeri F."/>
            <person name="Pham C."/>
            <person name="Simmons D."/>
            <person name="Wilczek-Boney K."/>
            <person name="Hale W."/>
            <person name="Jakkamsetti A."/>
            <person name="Pham P."/>
            <person name="Ruth R."/>
            <person name="San Lucas F."/>
            <person name="Warren J."/>
            <person name="Zhang J."/>
            <person name="Zhao Z."/>
            <person name="Zhou C."/>
            <person name="Zhu D."/>
            <person name="Lee S."/>
            <person name="Bess C."/>
            <person name="Blankenburg K."/>
            <person name="Forbes L."/>
            <person name="Fu Q."/>
            <person name="Gubbala S."/>
            <person name="Hirani K."/>
            <person name="Jayaseelan J.C."/>
            <person name="Lara F."/>
            <person name="Munidasa M."/>
            <person name="Palculict T."/>
            <person name="Patil S."/>
            <person name="Pu L.-L."/>
            <person name="Saada N."/>
            <person name="Tang L."/>
            <person name="Weissenberger G."/>
            <person name="Zhu Y."/>
            <person name="Hemphill L."/>
            <person name="Shang Y."/>
            <person name="Youmans B."/>
            <person name="Ayvaz T."/>
            <person name="Ross M."/>
            <person name="Santibanez J."/>
            <person name="Aqrawi P."/>
            <person name="Gross S."/>
            <person name="Joshi V."/>
            <person name="Fowler G."/>
            <person name="Nazareth L."/>
            <person name="Reid J."/>
            <person name="Worley K."/>
            <person name="Petrosino J."/>
            <person name="Highlander S."/>
            <person name="Gibbs R."/>
        </authorList>
    </citation>
    <scope>NUCLEOTIDE SEQUENCE [LARGE SCALE GENOMIC DNA]</scope>
    <source>
        <strain evidence="1 2">ATCC 33394</strain>
    </source>
</reference>
<dbReference type="AlphaFoldDB" id="F0EYC7"/>
<dbReference type="GO" id="GO:0003677">
    <property type="term" value="F:DNA binding"/>
    <property type="evidence" value="ECO:0007669"/>
    <property type="project" value="InterPro"/>
</dbReference>
<comment type="caution">
    <text evidence="1">The sequence shown here is derived from an EMBL/GenBank/DDBJ whole genome shotgun (WGS) entry which is preliminary data.</text>
</comment>
<keyword evidence="2" id="KW-1185">Reference proteome</keyword>
<dbReference type="STRING" id="888741.HMPREF9098_0861"/>
<dbReference type="RefSeq" id="WP_003782188.1">
    <property type="nucleotide sequence ID" value="NZ_GL870929.1"/>
</dbReference>